<name>A0ABQ3N711_9BACI</name>
<dbReference type="CDD" id="cd04182">
    <property type="entry name" value="GT_2_like_f"/>
    <property type="match status" value="1"/>
</dbReference>
<dbReference type="Proteomes" id="UP000637074">
    <property type="component" value="Unassembled WGS sequence"/>
</dbReference>
<evidence type="ECO:0000259" key="1">
    <source>
        <dbReference type="Pfam" id="PF12804"/>
    </source>
</evidence>
<sequence>MGEPKLLLPYKGKTLIRHTLDECVKTQLDGIIVVVNSHVEKLAREAQIEGISKVIVNDRSNEGMSSSVKLGLQSLPDSVQAAIFLLGDQPLMSSKEIDKIINAYHSQSNFSIIQAKYQGIKGHPVLFKRNLFPHLLSINGDEGGKSVIKKFEKHVYYTEMNRKIIPDIDTPEEYKLLLDGGME</sequence>
<keyword evidence="3" id="KW-1185">Reference proteome</keyword>
<reference evidence="2 3" key="1">
    <citation type="journal article" date="2022" name="Int. J. Syst. Evol. Microbiol.">
        <title>Neobacillus kokaensis sp. nov., isolated from soil.</title>
        <authorList>
            <person name="Yuki K."/>
            <person name="Matsubara H."/>
            <person name="Yamaguchi S."/>
        </authorList>
    </citation>
    <scope>NUCLEOTIDE SEQUENCE [LARGE SCALE GENOMIC DNA]</scope>
    <source>
        <strain evidence="2 3">LOB 377</strain>
    </source>
</reference>
<dbReference type="EMBL" id="BNDS01000016">
    <property type="protein sequence ID" value="GHH99841.1"/>
    <property type="molecule type" value="Genomic_DNA"/>
</dbReference>
<gene>
    <name evidence="2" type="ORF">AM1BK_33840</name>
</gene>
<dbReference type="InterPro" id="IPR025877">
    <property type="entry name" value="MobA-like_NTP_Trfase"/>
</dbReference>
<dbReference type="SUPFAM" id="SSF53448">
    <property type="entry name" value="Nucleotide-diphospho-sugar transferases"/>
    <property type="match status" value="1"/>
</dbReference>
<dbReference type="InterPro" id="IPR029044">
    <property type="entry name" value="Nucleotide-diphossugar_trans"/>
</dbReference>
<evidence type="ECO:0000313" key="2">
    <source>
        <dbReference type="EMBL" id="GHH99841.1"/>
    </source>
</evidence>
<proteinExistence type="predicted"/>
<accession>A0ABQ3N711</accession>
<dbReference type="PANTHER" id="PTHR43777">
    <property type="entry name" value="MOLYBDENUM COFACTOR CYTIDYLYLTRANSFERASE"/>
    <property type="match status" value="1"/>
</dbReference>
<dbReference type="PANTHER" id="PTHR43777:SF1">
    <property type="entry name" value="MOLYBDENUM COFACTOR CYTIDYLYLTRANSFERASE"/>
    <property type="match status" value="1"/>
</dbReference>
<dbReference type="Gene3D" id="3.90.550.10">
    <property type="entry name" value="Spore Coat Polysaccharide Biosynthesis Protein SpsA, Chain A"/>
    <property type="match status" value="1"/>
</dbReference>
<organism evidence="2 3">
    <name type="scientific">Neobacillus kokaensis</name>
    <dbReference type="NCBI Taxonomy" id="2759023"/>
    <lineage>
        <taxon>Bacteria</taxon>
        <taxon>Bacillati</taxon>
        <taxon>Bacillota</taxon>
        <taxon>Bacilli</taxon>
        <taxon>Bacillales</taxon>
        <taxon>Bacillaceae</taxon>
        <taxon>Neobacillus</taxon>
    </lineage>
</organism>
<feature type="domain" description="MobA-like NTP transferase" evidence="1">
    <location>
        <begin position="1"/>
        <end position="151"/>
    </location>
</feature>
<evidence type="ECO:0000313" key="3">
    <source>
        <dbReference type="Proteomes" id="UP000637074"/>
    </source>
</evidence>
<protein>
    <recommendedName>
        <fullName evidence="1">MobA-like NTP transferase domain-containing protein</fullName>
    </recommendedName>
</protein>
<dbReference type="Pfam" id="PF12804">
    <property type="entry name" value="NTP_transf_3"/>
    <property type="match status" value="1"/>
</dbReference>
<comment type="caution">
    <text evidence="2">The sequence shown here is derived from an EMBL/GenBank/DDBJ whole genome shotgun (WGS) entry which is preliminary data.</text>
</comment>